<evidence type="ECO:0000313" key="2">
    <source>
        <dbReference type="WBParaSite" id="L893_g3685.t1"/>
    </source>
</evidence>
<dbReference type="AlphaFoldDB" id="A0A1I8AB92"/>
<organism evidence="1 2">
    <name type="scientific">Steinernema glaseri</name>
    <dbReference type="NCBI Taxonomy" id="37863"/>
    <lineage>
        <taxon>Eukaryota</taxon>
        <taxon>Metazoa</taxon>
        <taxon>Ecdysozoa</taxon>
        <taxon>Nematoda</taxon>
        <taxon>Chromadorea</taxon>
        <taxon>Rhabditida</taxon>
        <taxon>Tylenchina</taxon>
        <taxon>Panagrolaimomorpha</taxon>
        <taxon>Strongyloidoidea</taxon>
        <taxon>Steinernematidae</taxon>
        <taxon>Steinernema</taxon>
    </lineage>
</organism>
<reference evidence="2" key="1">
    <citation type="submission" date="2016-11" db="UniProtKB">
        <authorList>
            <consortium name="WormBaseParasite"/>
        </authorList>
    </citation>
    <scope>IDENTIFICATION</scope>
</reference>
<accession>A0A1I8AB92</accession>
<evidence type="ECO:0000313" key="1">
    <source>
        <dbReference type="Proteomes" id="UP000095287"/>
    </source>
</evidence>
<protein>
    <submittedName>
        <fullName evidence="2">Mycobacterium numidiamassiliense ORFan</fullName>
    </submittedName>
</protein>
<name>A0A1I8AB92_9BILA</name>
<dbReference type="Proteomes" id="UP000095287">
    <property type="component" value="Unplaced"/>
</dbReference>
<sequence length="78" mass="8094">MATTPYQPGRIIGIEGVAAAIGSATKECCHLRGGKSRVRKRSTAQGNLITIAVLFALGPAGRTGKNNKGQRLSANCVE</sequence>
<keyword evidence="1" id="KW-1185">Reference proteome</keyword>
<dbReference type="WBParaSite" id="L893_g3685.t1">
    <property type="protein sequence ID" value="L893_g3685.t1"/>
    <property type="gene ID" value="L893_g3685"/>
</dbReference>
<proteinExistence type="predicted"/>